<gene>
    <name evidence="2" type="ORF">OJ996_13175</name>
</gene>
<comment type="caution">
    <text evidence="2">The sequence shown here is derived from an EMBL/GenBank/DDBJ whole genome shotgun (WGS) entry which is preliminary data.</text>
</comment>
<accession>A0ABT3G4X8</accession>
<evidence type="ECO:0000313" key="3">
    <source>
        <dbReference type="Proteomes" id="UP001165653"/>
    </source>
</evidence>
<keyword evidence="1" id="KW-0732">Signal</keyword>
<evidence type="ECO:0000256" key="1">
    <source>
        <dbReference type="SAM" id="SignalP"/>
    </source>
</evidence>
<organism evidence="2 3">
    <name type="scientific">Luteolibacter rhizosphaerae</name>
    <dbReference type="NCBI Taxonomy" id="2989719"/>
    <lineage>
        <taxon>Bacteria</taxon>
        <taxon>Pseudomonadati</taxon>
        <taxon>Verrucomicrobiota</taxon>
        <taxon>Verrucomicrobiia</taxon>
        <taxon>Verrucomicrobiales</taxon>
        <taxon>Verrucomicrobiaceae</taxon>
        <taxon>Luteolibacter</taxon>
    </lineage>
</organism>
<dbReference type="EMBL" id="JAPDDR010000006">
    <property type="protein sequence ID" value="MCW1914534.1"/>
    <property type="molecule type" value="Genomic_DNA"/>
</dbReference>
<protein>
    <submittedName>
        <fullName evidence="2">Uncharacterized protein</fullName>
    </submittedName>
</protein>
<evidence type="ECO:0000313" key="2">
    <source>
        <dbReference type="EMBL" id="MCW1914534.1"/>
    </source>
</evidence>
<dbReference type="Proteomes" id="UP001165653">
    <property type="component" value="Unassembled WGS sequence"/>
</dbReference>
<sequence length="234" mass="25304">MRVILLFLIGLLPLASNAQDTARRTCRLLMLGERGTVPEPLYLHDGKTARQVETPRMNLSTPYEMPAGALTLRMLTAPPAEGQPVNPAAPSAAVAEGIGSFYLLVTADPSNKVTPVRMQVIDASADRFKAGQMLWYNLTATDVGGDVGTQKLAVKARSKVTIDPPATAAEDYNVKLSYRGANNTAQPICETRWQHDPRARTVLFVVNEPGVPIPRIFAFPDNPSDGKQAEGKNP</sequence>
<feature type="signal peptide" evidence="1">
    <location>
        <begin position="1"/>
        <end position="18"/>
    </location>
</feature>
<proteinExistence type="predicted"/>
<name>A0ABT3G4X8_9BACT</name>
<keyword evidence="3" id="KW-1185">Reference proteome</keyword>
<reference evidence="2" key="1">
    <citation type="submission" date="2022-10" db="EMBL/GenBank/DDBJ databases">
        <title>Luteolibacter sp. GHJ8, whole genome shotgun sequencing project.</title>
        <authorList>
            <person name="Zhao G."/>
            <person name="Shen L."/>
        </authorList>
    </citation>
    <scope>NUCLEOTIDE SEQUENCE</scope>
    <source>
        <strain evidence="2">GHJ8</strain>
    </source>
</reference>
<feature type="chain" id="PRO_5046078681" evidence="1">
    <location>
        <begin position="19"/>
        <end position="234"/>
    </location>
</feature>
<dbReference type="RefSeq" id="WP_264514066.1">
    <property type="nucleotide sequence ID" value="NZ_JAPDDR010000006.1"/>
</dbReference>